<dbReference type="AlphaFoldDB" id="A0AAN8TDF2"/>
<sequence length="83" mass="9449">MAYKYCDDHCTNLKTISSLPSLLTCVLKEVVLFWAEFLVRLFLTIVAPFAVELPLKCCKNSILTTPTKHKFWGKSNFVGKHCP</sequence>
<dbReference type="Proteomes" id="UP001371456">
    <property type="component" value="Unassembled WGS sequence"/>
</dbReference>
<gene>
    <name evidence="1" type="ORF">RDI58_020354</name>
</gene>
<keyword evidence="2" id="KW-1185">Reference proteome</keyword>
<organism evidence="1 2">
    <name type="scientific">Solanum bulbocastanum</name>
    <name type="common">Wild potato</name>
    <dbReference type="NCBI Taxonomy" id="147425"/>
    <lineage>
        <taxon>Eukaryota</taxon>
        <taxon>Viridiplantae</taxon>
        <taxon>Streptophyta</taxon>
        <taxon>Embryophyta</taxon>
        <taxon>Tracheophyta</taxon>
        <taxon>Spermatophyta</taxon>
        <taxon>Magnoliopsida</taxon>
        <taxon>eudicotyledons</taxon>
        <taxon>Gunneridae</taxon>
        <taxon>Pentapetalae</taxon>
        <taxon>asterids</taxon>
        <taxon>lamiids</taxon>
        <taxon>Solanales</taxon>
        <taxon>Solanaceae</taxon>
        <taxon>Solanoideae</taxon>
        <taxon>Solaneae</taxon>
        <taxon>Solanum</taxon>
    </lineage>
</organism>
<name>A0AAN8TDF2_SOLBU</name>
<evidence type="ECO:0000313" key="2">
    <source>
        <dbReference type="Proteomes" id="UP001371456"/>
    </source>
</evidence>
<protein>
    <submittedName>
        <fullName evidence="1">Uncharacterized protein</fullName>
    </submittedName>
</protein>
<reference evidence="1 2" key="1">
    <citation type="submission" date="2024-02" db="EMBL/GenBank/DDBJ databases">
        <title>de novo genome assembly of Solanum bulbocastanum strain 11H21.</title>
        <authorList>
            <person name="Hosaka A.J."/>
        </authorList>
    </citation>
    <scope>NUCLEOTIDE SEQUENCE [LARGE SCALE GENOMIC DNA]</scope>
    <source>
        <tissue evidence="1">Young leaves</tissue>
    </source>
</reference>
<accession>A0AAN8TDF2</accession>
<comment type="caution">
    <text evidence="1">The sequence shown here is derived from an EMBL/GenBank/DDBJ whole genome shotgun (WGS) entry which is preliminary data.</text>
</comment>
<dbReference type="EMBL" id="JBANQN010000008">
    <property type="protein sequence ID" value="KAK6782558.1"/>
    <property type="molecule type" value="Genomic_DNA"/>
</dbReference>
<proteinExistence type="predicted"/>
<evidence type="ECO:0000313" key="1">
    <source>
        <dbReference type="EMBL" id="KAK6782558.1"/>
    </source>
</evidence>